<dbReference type="Pfam" id="PF08661">
    <property type="entry name" value="Rep_fac-A_3"/>
    <property type="match status" value="1"/>
</dbReference>
<sequence length="115" mass="12715">MEFEPRSIVNGSLLKRHSGQSVSIHLFVEKGDKDGRSFVGKSTDGMPIQVMLSAPLSQILHGWVEVIGMAGSNDSVRCKEIITYTGSEDGEEFDTDGHNMLCNFLANCRDMYRMG</sequence>
<dbReference type="GO" id="GO:0006284">
    <property type="term" value="P:base-excision repair"/>
    <property type="evidence" value="ECO:0007669"/>
    <property type="project" value="TreeGrafter"/>
</dbReference>
<dbReference type="PANTHER" id="PTHR15114">
    <property type="entry name" value="REPLICATION PROTEIN A3"/>
    <property type="match status" value="1"/>
</dbReference>
<dbReference type="GO" id="GO:0003684">
    <property type="term" value="F:damaged DNA binding"/>
    <property type="evidence" value="ECO:0007669"/>
    <property type="project" value="TreeGrafter"/>
</dbReference>
<dbReference type="AlphaFoldDB" id="A0A1S4FGB4"/>
<dbReference type="Gene3D" id="2.40.50.140">
    <property type="entry name" value="Nucleic acid-binding proteins"/>
    <property type="match status" value="1"/>
</dbReference>
<dbReference type="InterPro" id="IPR012340">
    <property type="entry name" value="NA-bd_OB-fold"/>
</dbReference>
<dbReference type="CTD" id="6119"/>
<evidence type="ECO:0000313" key="5">
    <source>
        <dbReference type="Proteomes" id="UP000682892"/>
    </source>
</evidence>
<evidence type="ECO:0000256" key="3">
    <source>
        <dbReference type="ARBA" id="ARBA00023242"/>
    </source>
</evidence>
<dbReference type="EMBL" id="CH477432">
    <property type="protein sequence ID" value="EAT41037.1"/>
    <property type="molecule type" value="Genomic_DNA"/>
</dbReference>
<accession>A0A1S4FGB4</accession>
<dbReference type="GO" id="GO:0006289">
    <property type="term" value="P:nucleotide-excision repair"/>
    <property type="evidence" value="ECO:0007669"/>
    <property type="project" value="TreeGrafter"/>
</dbReference>
<reference evidence="4" key="3">
    <citation type="submission" date="2012-09" db="EMBL/GenBank/DDBJ databases">
        <authorList>
            <consortium name="VectorBase"/>
        </authorList>
    </citation>
    <scope>NUCLEOTIDE SEQUENCE</scope>
    <source>
        <strain evidence="4">Liverpool</strain>
    </source>
</reference>
<keyword evidence="3" id="KW-0539">Nucleus</keyword>
<dbReference type="SUPFAM" id="SSF50249">
    <property type="entry name" value="Nucleic acid-binding proteins"/>
    <property type="match status" value="1"/>
</dbReference>
<evidence type="ECO:0000313" key="4">
    <source>
        <dbReference type="EMBL" id="EAT41037.1"/>
    </source>
</evidence>
<gene>
    <name evidence="4" type="ORF">AaeL_AAEL007291</name>
</gene>
<dbReference type="OMA" id="WVEVIGM"/>
<name>A0A1S4FGB4_AEDAE</name>
<dbReference type="KEGG" id="aag:5569011"/>
<protein>
    <submittedName>
        <fullName evidence="4">AAEL007291-PA</fullName>
    </submittedName>
</protein>
<dbReference type="GO" id="GO:0006298">
    <property type="term" value="P:mismatch repair"/>
    <property type="evidence" value="ECO:0007669"/>
    <property type="project" value="TreeGrafter"/>
</dbReference>
<reference evidence="4" key="1">
    <citation type="submission" date="2005-10" db="EMBL/GenBank/DDBJ databases">
        <authorList>
            <person name="Loftus B.J."/>
            <person name="Nene V.M."/>
            <person name="Hannick L.I."/>
            <person name="Bidwell S."/>
            <person name="Haas B."/>
            <person name="Amedeo P."/>
            <person name="Orvis J."/>
            <person name="Wortman J.R."/>
            <person name="White O.R."/>
            <person name="Salzberg S."/>
            <person name="Shumway M."/>
            <person name="Koo H."/>
            <person name="Zhao Y."/>
            <person name="Holmes M."/>
            <person name="Miller J."/>
            <person name="Schatz M."/>
            <person name="Pop M."/>
            <person name="Pai G."/>
            <person name="Utterback T."/>
            <person name="Rogers Y.-H."/>
            <person name="Kravitz S."/>
            <person name="Fraser C.M."/>
        </authorList>
    </citation>
    <scope>NUCLEOTIDE SEQUENCE</scope>
    <source>
        <strain evidence="4">Liverpool</strain>
    </source>
</reference>
<dbReference type="GO" id="GO:0006260">
    <property type="term" value="P:DNA replication"/>
    <property type="evidence" value="ECO:0007669"/>
    <property type="project" value="InterPro"/>
</dbReference>
<dbReference type="Proteomes" id="UP000682892">
    <property type="component" value="Unassembled WGS sequence"/>
</dbReference>
<dbReference type="GO" id="GO:0000724">
    <property type="term" value="P:double-strand break repair via homologous recombination"/>
    <property type="evidence" value="ECO:0007669"/>
    <property type="project" value="TreeGrafter"/>
</dbReference>
<evidence type="ECO:0000256" key="1">
    <source>
        <dbReference type="ARBA" id="ARBA00004123"/>
    </source>
</evidence>
<dbReference type="OrthoDB" id="188186at2759"/>
<dbReference type="GO" id="GO:0035861">
    <property type="term" value="C:site of double-strand break"/>
    <property type="evidence" value="ECO:0007669"/>
    <property type="project" value="TreeGrafter"/>
</dbReference>
<reference evidence="4" key="2">
    <citation type="journal article" date="2007" name="Science">
        <title>Genome sequence of Aedes aegypti, a major arbovirus vector.</title>
        <authorList>
            <person name="Nene V."/>
            <person name="Wortman J.R."/>
            <person name="Lawson D."/>
            <person name="Haas B."/>
            <person name="Kodira C."/>
            <person name="Tu Z.J."/>
            <person name="Loftus B."/>
            <person name="Xi Z."/>
            <person name="Megy K."/>
            <person name="Grabherr M."/>
            <person name="Ren Q."/>
            <person name="Zdobnov E.M."/>
            <person name="Lobo N.F."/>
            <person name="Campbell K.S."/>
            <person name="Brown S.E."/>
            <person name="Bonaldo M.F."/>
            <person name="Zhu J."/>
            <person name="Sinkins S.P."/>
            <person name="Hogenkamp D.G."/>
            <person name="Amedeo P."/>
            <person name="Arensburger P."/>
            <person name="Atkinson P.W."/>
            <person name="Bidwell S."/>
            <person name="Biedler J."/>
            <person name="Birney E."/>
            <person name="Bruggner R.V."/>
            <person name="Costas J."/>
            <person name="Coy M.R."/>
            <person name="Crabtree J."/>
            <person name="Crawford M."/>
            <person name="Debruyn B."/>
            <person name="Decaprio D."/>
            <person name="Eiglmeier K."/>
            <person name="Eisenstadt E."/>
            <person name="El-Dorry H."/>
            <person name="Gelbart W.M."/>
            <person name="Gomes S.L."/>
            <person name="Hammond M."/>
            <person name="Hannick L.I."/>
            <person name="Hogan J.R."/>
            <person name="Holmes M.H."/>
            <person name="Jaffe D."/>
            <person name="Johnston J.S."/>
            <person name="Kennedy R.C."/>
            <person name="Koo H."/>
            <person name="Kravitz S."/>
            <person name="Kriventseva E.V."/>
            <person name="Kulp D."/>
            <person name="Labutti K."/>
            <person name="Lee E."/>
            <person name="Li S."/>
            <person name="Lovin D.D."/>
            <person name="Mao C."/>
            <person name="Mauceli E."/>
            <person name="Menck C.F."/>
            <person name="Miller J.R."/>
            <person name="Montgomery P."/>
            <person name="Mori A."/>
            <person name="Nascimento A.L."/>
            <person name="Naveira H.F."/>
            <person name="Nusbaum C."/>
            <person name="O'leary S."/>
            <person name="Orvis J."/>
            <person name="Pertea M."/>
            <person name="Quesneville H."/>
            <person name="Reidenbach K.R."/>
            <person name="Rogers Y.H."/>
            <person name="Roth C.W."/>
            <person name="Schneider J.R."/>
            <person name="Schatz M."/>
            <person name="Shumway M."/>
            <person name="Stanke M."/>
            <person name="Stinson E.O."/>
            <person name="Tubio J.M."/>
            <person name="Vanzee J.P."/>
            <person name="Verjovski-Almeida S."/>
            <person name="Werner D."/>
            <person name="White O."/>
            <person name="Wyder S."/>
            <person name="Zeng Q."/>
            <person name="Zhao Q."/>
            <person name="Zhao Y."/>
            <person name="Hill C.A."/>
            <person name="Raikhel A.S."/>
            <person name="Soares M.B."/>
            <person name="Knudson D.L."/>
            <person name="Lee N.H."/>
            <person name="Galagan J."/>
            <person name="Salzberg S.L."/>
            <person name="Paulsen I.T."/>
            <person name="Dimopoulos G."/>
            <person name="Collins F.H."/>
            <person name="Birren B."/>
            <person name="Fraser-Liggett C.M."/>
            <person name="Severson D.W."/>
        </authorList>
    </citation>
    <scope>NUCLEOTIDE SEQUENCE [LARGE SCALE GENOMIC DNA]</scope>
    <source>
        <strain evidence="4">Liverpool</strain>
    </source>
</reference>
<proteinExistence type="inferred from homology"/>
<comment type="subcellular location">
    <subcellularLocation>
        <location evidence="1">Nucleus</location>
    </subcellularLocation>
</comment>
<evidence type="ECO:0000256" key="2">
    <source>
        <dbReference type="ARBA" id="ARBA00009761"/>
    </source>
</evidence>
<dbReference type="HOGENOM" id="CLU_141922_3_0_1"/>
<dbReference type="PANTHER" id="PTHR15114:SF1">
    <property type="entry name" value="REPLICATION PROTEIN A 14 KDA SUBUNIT"/>
    <property type="match status" value="1"/>
</dbReference>
<dbReference type="CDD" id="cd04479">
    <property type="entry name" value="RPA3"/>
    <property type="match status" value="1"/>
</dbReference>
<dbReference type="InterPro" id="IPR013970">
    <property type="entry name" value="Rfa2"/>
</dbReference>
<dbReference type="GO" id="GO:0005662">
    <property type="term" value="C:DNA replication factor A complex"/>
    <property type="evidence" value="ECO:0007669"/>
    <property type="project" value="TreeGrafter"/>
</dbReference>
<dbReference type="GO" id="GO:0003697">
    <property type="term" value="F:single-stranded DNA binding"/>
    <property type="evidence" value="ECO:0007669"/>
    <property type="project" value="TreeGrafter"/>
</dbReference>
<organism evidence="4 5">
    <name type="scientific">Aedes aegypti</name>
    <name type="common">Yellowfever mosquito</name>
    <name type="synonym">Culex aegypti</name>
    <dbReference type="NCBI Taxonomy" id="7159"/>
    <lineage>
        <taxon>Eukaryota</taxon>
        <taxon>Metazoa</taxon>
        <taxon>Ecdysozoa</taxon>
        <taxon>Arthropoda</taxon>
        <taxon>Hexapoda</taxon>
        <taxon>Insecta</taxon>
        <taxon>Pterygota</taxon>
        <taxon>Neoptera</taxon>
        <taxon>Endopterygota</taxon>
        <taxon>Diptera</taxon>
        <taxon>Nematocera</taxon>
        <taxon>Culicoidea</taxon>
        <taxon>Culicidae</taxon>
        <taxon>Culicinae</taxon>
        <taxon>Aedini</taxon>
        <taxon>Aedes</taxon>
        <taxon>Stegomyia</taxon>
    </lineage>
</organism>
<comment type="similarity">
    <text evidence="2">Belongs to the replication factor A protein 3 family.</text>
</comment>